<reference evidence="2" key="1">
    <citation type="submission" date="2019-06" db="EMBL/GenBank/DDBJ databases">
        <title>The complete genome of Emcibacter congregatus ZYLT.</title>
        <authorList>
            <person name="Zhao Z."/>
        </authorList>
    </citation>
    <scope>NUCLEOTIDE SEQUENCE [LARGE SCALE GENOMIC DNA]</scope>
    <source>
        <strain evidence="2">MCCC 1A06723</strain>
    </source>
</reference>
<dbReference type="RefSeq" id="WP_139938260.1">
    <property type="nucleotide sequence ID" value="NZ_JBHSYP010000022.1"/>
</dbReference>
<dbReference type="Proteomes" id="UP000319148">
    <property type="component" value="Unassembled WGS sequence"/>
</dbReference>
<gene>
    <name evidence="1" type="ORF">FIV46_02720</name>
</gene>
<evidence type="ECO:0000313" key="2">
    <source>
        <dbReference type="Proteomes" id="UP000319148"/>
    </source>
</evidence>
<comment type="caution">
    <text evidence="1">The sequence shown here is derived from an EMBL/GenBank/DDBJ whole genome shotgun (WGS) entry which is preliminary data.</text>
</comment>
<evidence type="ECO:0000313" key="1">
    <source>
        <dbReference type="EMBL" id="TPD63010.1"/>
    </source>
</evidence>
<name>A0A501PR55_9PROT</name>
<dbReference type="OrthoDB" id="9240758at2"/>
<organism evidence="1 2">
    <name type="scientific">Emcibacter nanhaiensis</name>
    <dbReference type="NCBI Taxonomy" id="1505037"/>
    <lineage>
        <taxon>Bacteria</taxon>
        <taxon>Pseudomonadati</taxon>
        <taxon>Pseudomonadota</taxon>
        <taxon>Alphaproteobacteria</taxon>
        <taxon>Emcibacterales</taxon>
        <taxon>Emcibacteraceae</taxon>
        <taxon>Emcibacter</taxon>
    </lineage>
</organism>
<accession>A0A501PR55</accession>
<proteinExistence type="predicted"/>
<sequence length="169" mass="18899">MKRDLAWYMNEAKKRHDIGSDRKLAEALNVATVARWRNPHRPDIPTPSVMVKLAKMAGIPEEVALIDRDIWDAEFRSPELVPTYKKILNHFPKYAAALVFLSMMFMSDIDGNGVAGAAQFAGWESSPMALAALTVGDMQAPSIYIMRLLDIAKRLCSATHRSHLLVTPH</sequence>
<dbReference type="AlphaFoldDB" id="A0A501PR55"/>
<keyword evidence="2" id="KW-1185">Reference proteome</keyword>
<protein>
    <submittedName>
        <fullName evidence="1">Uncharacterized protein</fullName>
    </submittedName>
</protein>
<dbReference type="EMBL" id="VFIY01000004">
    <property type="protein sequence ID" value="TPD63010.1"/>
    <property type="molecule type" value="Genomic_DNA"/>
</dbReference>